<gene>
    <name evidence="4" type="ORF">MW290_31240</name>
</gene>
<sequence length="160" mass="17211">MSEVSRTFKLVTLWLVIGVAVFLGVEWWQAEQQRSRFSSQGGVVELRRGPDGHFHWPGRVNGIAVDFLVDTGATSTALPQSLAEEARLVMEGSVTSSTAGGVVRGSVARADIELQGGVSAERLRVTVLPALEAPLLGMDVLSKMHFSQRGGVLRFEPPSP</sequence>
<keyword evidence="1" id="KW-0378">Hydrolase</keyword>
<keyword evidence="5" id="KW-1185">Reference proteome</keyword>
<dbReference type="Gene3D" id="2.40.70.10">
    <property type="entry name" value="Acid Proteases"/>
    <property type="match status" value="1"/>
</dbReference>
<evidence type="ECO:0000259" key="3">
    <source>
        <dbReference type="PROSITE" id="PS50175"/>
    </source>
</evidence>
<keyword evidence="2" id="KW-0812">Transmembrane</keyword>
<dbReference type="InterPro" id="IPR011969">
    <property type="entry name" value="Clan_AA_Asp_peptidase_C"/>
</dbReference>
<dbReference type="InterPro" id="IPR001969">
    <property type="entry name" value="Aspartic_peptidase_AS"/>
</dbReference>
<dbReference type="NCBIfam" id="TIGR02281">
    <property type="entry name" value="clan_AA_DTGA"/>
    <property type="match status" value="1"/>
</dbReference>
<evidence type="ECO:0000256" key="1">
    <source>
        <dbReference type="ARBA" id="ARBA00022801"/>
    </source>
</evidence>
<reference evidence="4" key="1">
    <citation type="submission" date="2022-05" db="EMBL/GenBank/DDBJ databases">
        <title>An RpoN-dependent PEP-CTERM gene is involved in floc formation of an Aquincola tertiaricarbonis strain.</title>
        <authorList>
            <person name="Qiu D."/>
            <person name="Xia M."/>
        </authorList>
    </citation>
    <scope>NUCLEOTIDE SEQUENCE</scope>
    <source>
        <strain evidence="4">RN12</strain>
    </source>
</reference>
<evidence type="ECO:0000313" key="5">
    <source>
        <dbReference type="Proteomes" id="UP001056201"/>
    </source>
</evidence>
<dbReference type="CDD" id="cd05483">
    <property type="entry name" value="retropepsin_like_bacteria"/>
    <property type="match status" value="1"/>
</dbReference>
<dbReference type="EMBL" id="CP097636">
    <property type="protein sequence ID" value="URI10011.1"/>
    <property type="molecule type" value="Genomic_DNA"/>
</dbReference>
<accession>A0ABY4SG78</accession>
<proteinExistence type="predicted"/>
<name>A0ABY4SG78_AQUTE</name>
<dbReference type="SUPFAM" id="SSF50630">
    <property type="entry name" value="Acid proteases"/>
    <property type="match status" value="1"/>
</dbReference>
<dbReference type="RefSeq" id="WP_250198220.1">
    <property type="nucleotide sequence ID" value="NZ_CP097636.1"/>
</dbReference>
<dbReference type="PROSITE" id="PS00141">
    <property type="entry name" value="ASP_PROTEASE"/>
    <property type="match status" value="1"/>
</dbReference>
<feature type="transmembrane region" description="Helical" evidence="2">
    <location>
        <begin position="12"/>
        <end position="30"/>
    </location>
</feature>
<dbReference type="InterPro" id="IPR001995">
    <property type="entry name" value="Peptidase_A2_cat"/>
</dbReference>
<dbReference type="InterPro" id="IPR034122">
    <property type="entry name" value="Retropepsin-like_bacterial"/>
</dbReference>
<keyword evidence="2" id="KW-0472">Membrane</keyword>
<dbReference type="Proteomes" id="UP001056201">
    <property type="component" value="Chromosome 2"/>
</dbReference>
<evidence type="ECO:0000313" key="4">
    <source>
        <dbReference type="EMBL" id="URI10011.1"/>
    </source>
</evidence>
<dbReference type="PROSITE" id="PS50175">
    <property type="entry name" value="ASP_PROT_RETROV"/>
    <property type="match status" value="1"/>
</dbReference>
<evidence type="ECO:0000256" key="2">
    <source>
        <dbReference type="SAM" id="Phobius"/>
    </source>
</evidence>
<dbReference type="Pfam" id="PF13975">
    <property type="entry name" value="gag-asp_proteas"/>
    <property type="match status" value="1"/>
</dbReference>
<dbReference type="InterPro" id="IPR021109">
    <property type="entry name" value="Peptidase_aspartic_dom_sf"/>
</dbReference>
<feature type="domain" description="Peptidase A2" evidence="3">
    <location>
        <begin position="65"/>
        <end position="140"/>
    </location>
</feature>
<keyword evidence="2" id="KW-1133">Transmembrane helix</keyword>
<protein>
    <submittedName>
        <fullName evidence="4">Retroviral-like aspartic protease family protein</fullName>
    </submittedName>
</protein>
<organism evidence="4 5">
    <name type="scientific">Aquincola tertiaricarbonis</name>
    <dbReference type="NCBI Taxonomy" id="391953"/>
    <lineage>
        <taxon>Bacteria</taxon>
        <taxon>Pseudomonadati</taxon>
        <taxon>Pseudomonadota</taxon>
        <taxon>Betaproteobacteria</taxon>
        <taxon>Burkholderiales</taxon>
        <taxon>Sphaerotilaceae</taxon>
        <taxon>Aquincola</taxon>
    </lineage>
</organism>